<evidence type="ECO:0000313" key="2">
    <source>
        <dbReference type="Proteomes" id="UP000515514"/>
    </source>
</evidence>
<gene>
    <name evidence="1" type="ORF">ALE3EI_0939</name>
</gene>
<protein>
    <submittedName>
        <fullName evidence="1">Uncharacterized protein</fullName>
    </submittedName>
</protein>
<dbReference type="RefSeq" id="WP_186991376.1">
    <property type="nucleotide sequence ID" value="NZ_CP052909.1"/>
</dbReference>
<dbReference type="AlphaFoldDB" id="A0A7G8PT48"/>
<reference evidence="1 2" key="1">
    <citation type="submission" date="2020-04" db="EMBL/GenBank/DDBJ databases">
        <title>Genome sequence of Altibacter aquimarinus strain ALE3EI.</title>
        <authorList>
            <person name="Oh H.-M."/>
            <person name="Jang D."/>
        </authorList>
    </citation>
    <scope>NUCLEOTIDE SEQUENCE [LARGE SCALE GENOMIC DNA]</scope>
    <source>
        <strain evidence="1 2">ALE3EI</strain>
    </source>
</reference>
<evidence type="ECO:0000313" key="1">
    <source>
        <dbReference type="EMBL" id="QNJ97514.1"/>
    </source>
</evidence>
<name>A0A7G8PT48_9FLAO</name>
<sequence>MIQVDKEESTETIKESVAYLEHRGFENIKADIEGYETPKSYNKKGSDISITPDIVAERAGVKHYFEVSLKSQQPTLLKSKWRFLDVLSRMRNERFKIITRRGHYKFTNEMLADLNLQKNLIKL</sequence>
<dbReference type="EMBL" id="CP052909">
    <property type="protein sequence ID" value="QNJ97514.1"/>
    <property type="molecule type" value="Genomic_DNA"/>
</dbReference>
<proteinExistence type="predicted"/>
<accession>A0A7G8PT48</accession>
<dbReference type="KEGG" id="alti:ALE3EI_0939"/>
<organism evidence="1 2">
    <name type="scientific">Constantimarinum furrinae</name>
    <dbReference type="NCBI Taxonomy" id="2562285"/>
    <lineage>
        <taxon>Bacteria</taxon>
        <taxon>Pseudomonadati</taxon>
        <taxon>Bacteroidota</taxon>
        <taxon>Flavobacteriia</taxon>
        <taxon>Flavobacteriales</taxon>
        <taxon>Flavobacteriaceae</taxon>
        <taxon>Altibacter/Constantimarinum group</taxon>
        <taxon>Constantimarinum</taxon>
    </lineage>
</organism>
<keyword evidence="2" id="KW-1185">Reference proteome</keyword>
<dbReference type="Proteomes" id="UP000515514">
    <property type="component" value="Chromosome"/>
</dbReference>